<dbReference type="Proteomes" id="UP001163046">
    <property type="component" value="Unassembled WGS sequence"/>
</dbReference>
<keyword evidence="3" id="KW-1185">Reference proteome</keyword>
<evidence type="ECO:0000256" key="1">
    <source>
        <dbReference type="SAM" id="Phobius"/>
    </source>
</evidence>
<dbReference type="PANTHER" id="PTHR45902">
    <property type="entry name" value="LATROPHILIN RECEPTOR-LIKE PROTEIN A"/>
    <property type="match status" value="1"/>
</dbReference>
<name>A0A9W9ZX81_9CNID</name>
<gene>
    <name evidence="2" type="ORF">OS493_030923</name>
</gene>
<feature type="transmembrane region" description="Helical" evidence="1">
    <location>
        <begin position="116"/>
        <end position="138"/>
    </location>
</feature>
<reference evidence="2" key="1">
    <citation type="submission" date="2023-01" db="EMBL/GenBank/DDBJ databases">
        <title>Genome assembly of the deep-sea coral Lophelia pertusa.</title>
        <authorList>
            <person name="Herrera S."/>
            <person name="Cordes E."/>
        </authorList>
    </citation>
    <scope>NUCLEOTIDE SEQUENCE</scope>
    <source>
        <strain evidence="2">USNM1676648</strain>
        <tissue evidence="2">Polyp</tissue>
    </source>
</reference>
<dbReference type="EMBL" id="MU825430">
    <property type="protein sequence ID" value="KAJ7389538.1"/>
    <property type="molecule type" value="Genomic_DNA"/>
</dbReference>
<protein>
    <recommendedName>
        <fullName evidence="4">G-protein coupled receptors family 2 profile 2 domain-containing protein</fullName>
    </recommendedName>
</protein>
<organism evidence="2 3">
    <name type="scientific">Desmophyllum pertusum</name>
    <dbReference type="NCBI Taxonomy" id="174260"/>
    <lineage>
        <taxon>Eukaryota</taxon>
        <taxon>Metazoa</taxon>
        <taxon>Cnidaria</taxon>
        <taxon>Anthozoa</taxon>
        <taxon>Hexacorallia</taxon>
        <taxon>Scleractinia</taxon>
        <taxon>Caryophylliina</taxon>
        <taxon>Caryophylliidae</taxon>
        <taxon>Desmophyllum</taxon>
    </lineage>
</organism>
<dbReference type="AlphaFoldDB" id="A0A9W9ZX81"/>
<dbReference type="Gene3D" id="1.20.1070.10">
    <property type="entry name" value="Rhodopsin 7-helix transmembrane proteins"/>
    <property type="match status" value="1"/>
</dbReference>
<dbReference type="InterPro" id="IPR053231">
    <property type="entry name" value="GPCR_LN-TM7"/>
</dbReference>
<evidence type="ECO:0000313" key="2">
    <source>
        <dbReference type="EMBL" id="KAJ7389538.1"/>
    </source>
</evidence>
<comment type="caution">
    <text evidence="2">The sequence shown here is derived from an EMBL/GenBank/DDBJ whole genome shotgun (WGS) entry which is preliminary data.</text>
</comment>
<evidence type="ECO:0008006" key="4">
    <source>
        <dbReference type="Google" id="ProtNLM"/>
    </source>
</evidence>
<dbReference type="OrthoDB" id="5985522at2759"/>
<keyword evidence="1" id="KW-1133">Transmembrane helix</keyword>
<feature type="transmembrane region" description="Helical" evidence="1">
    <location>
        <begin position="77"/>
        <end position="96"/>
    </location>
</feature>
<sequence length="184" mass="20629">MRNDSHAGSVLCFGPGCCLLCSLCCDGRPVALLHPGCILVDECYRSQHTDHLLNHRCKPVNPLVIAKRRKGYIRYSLFSWGFPLVVVGMCVMLQLTNTGMLLTGNAAATNQRNLPLIVLKLTVVMGISWILGFVLAFYPTPYIEYPFVIINSCQGVLICFSFVIKKNVFVLYKQRFKTETHPTN</sequence>
<dbReference type="PANTHER" id="PTHR45902:SF4">
    <property type="entry name" value="G-PROTEIN COUPLED RECEPTORS FAMILY 2 PROFILE 2 DOMAIN-CONTAINING PROTEIN"/>
    <property type="match status" value="1"/>
</dbReference>
<feature type="transmembrane region" description="Helical" evidence="1">
    <location>
        <begin position="145"/>
        <end position="164"/>
    </location>
</feature>
<evidence type="ECO:0000313" key="3">
    <source>
        <dbReference type="Proteomes" id="UP001163046"/>
    </source>
</evidence>
<keyword evidence="1" id="KW-0472">Membrane</keyword>
<keyword evidence="1" id="KW-0812">Transmembrane</keyword>
<accession>A0A9W9ZX81</accession>
<proteinExistence type="predicted"/>